<sequence>KIRRFERSFYSATVVDCVRFIRKDVLLKIGGYDENIMIGEDWDLDRRVNEIGKTKLIDTPLYHDERRLSYKGYIEKKSYYPTVMNDYMLKWGKNDAIIRMQFGVQYRFFGVFVEHGKWKKLFRHPILTFGMYWLRFLVGLRYILRKKGDK</sequence>
<feature type="non-terminal residue" evidence="2">
    <location>
        <position position="1"/>
    </location>
</feature>
<proteinExistence type="predicted"/>
<dbReference type="EMBL" id="JAUCGM010000088">
    <property type="protein sequence ID" value="MDM8562218.1"/>
    <property type="molecule type" value="Genomic_DNA"/>
</dbReference>
<evidence type="ECO:0000313" key="2">
    <source>
        <dbReference type="EMBL" id="MDM8562218.1"/>
    </source>
</evidence>
<dbReference type="Proteomes" id="UP001171945">
    <property type="component" value="Unassembled WGS sequence"/>
</dbReference>
<keyword evidence="3" id="KW-1185">Reference proteome</keyword>
<dbReference type="SUPFAM" id="SSF53448">
    <property type="entry name" value="Nucleotide-diphospho-sugar transferases"/>
    <property type="match status" value="1"/>
</dbReference>
<dbReference type="Gene3D" id="3.90.550.10">
    <property type="entry name" value="Spore Coat Polysaccharide Biosynthesis Protein SpsA, Chain A"/>
    <property type="match status" value="1"/>
</dbReference>
<organism evidence="2 3">
    <name type="scientific">Candidatus Marithioploca araucensis</name>
    <dbReference type="NCBI Taxonomy" id="70273"/>
    <lineage>
        <taxon>Bacteria</taxon>
        <taxon>Pseudomonadati</taxon>
        <taxon>Pseudomonadota</taxon>
        <taxon>Gammaproteobacteria</taxon>
        <taxon>Thiotrichales</taxon>
        <taxon>Thiotrichaceae</taxon>
        <taxon>Candidatus Marithioploca</taxon>
    </lineage>
</organism>
<reference evidence="2" key="1">
    <citation type="submission" date="2023-06" db="EMBL/GenBank/DDBJ databases">
        <title>Uncultivated large filamentous bacteria from sulfidic sediments reveal new species and different genomic features in energy metabolism and defense.</title>
        <authorList>
            <person name="Fonseca A."/>
        </authorList>
    </citation>
    <scope>NUCLEOTIDE SEQUENCE</scope>
    <source>
        <strain evidence="2">HSG4</strain>
    </source>
</reference>
<keyword evidence="1" id="KW-0472">Membrane</keyword>
<comment type="caution">
    <text evidence="2">The sequence shown here is derived from an EMBL/GenBank/DDBJ whole genome shotgun (WGS) entry which is preliminary data.</text>
</comment>
<dbReference type="InterPro" id="IPR029044">
    <property type="entry name" value="Nucleotide-diphossugar_trans"/>
</dbReference>
<gene>
    <name evidence="2" type="ORF">QUF54_02575</name>
</gene>
<protein>
    <recommendedName>
        <fullName evidence="4">Glycosyltransferase family 2 protein</fullName>
    </recommendedName>
</protein>
<evidence type="ECO:0000256" key="1">
    <source>
        <dbReference type="SAM" id="Phobius"/>
    </source>
</evidence>
<name>A0ABT7VRR1_9GAMM</name>
<evidence type="ECO:0008006" key="4">
    <source>
        <dbReference type="Google" id="ProtNLM"/>
    </source>
</evidence>
<evidence type="ECO:0000313" key="3">
    <source>
        <dbReference type="Proteomes" id="UP001171945"/>
    </source>
</evidence>
<keyword evidence="1" id="KW-0812">Transmembrane</keyword>
<feature type="transmembrane region" description="Helical" evidence="1">
    <location>
        <begin position="126"/>
        <end position="144"/>
    </location>
</feature>
<accession>A0ABT7VRR1</accession>
<keyword evidence="1" id="KW-1133">Transmembrane helix</keyword>